<proteinExistence type="predicted"/>
<name>A0A1K1N232_RUMFL</name>
<dbReference type="RefSeq" id="WP_072299940.1">
    <property type="nucleotide sequence ID" value="NZ_FPIP01000003.1"/>
</dbReference>
<accession>A0A1K1N232</accession>
<dbReference type="EMBL" id="FPIP01000003">
    <property type="protein sequence ID" value="SFW29492.1"/>
    <property type="molecule type" value="Genomic_DNA"/>
</dbReference>
<reference evidence="3" key="1">
    <citation type="submission" date="2016-11" db="EMBL/GenBank/DDBJ databases">
        <authorList>
            <person name="Varghese N."/>
            <person name="Submissions S."/>
        </authorList>
    </citation>
    <scope>NUCLEOTIDE SEQUENCE [LARGE SCALE GENOMIC DNA]</scope>
    <source>
        <strain evidence="3">YL228</strain>
    </source>
</reference>
<gene>
    <name evidence="2" type="ORF">SAMN02910280_1632</name>
</gene>
<dbReference type="InterPro" id="IPR045515">
    <property type="entry name" value="DUF6440"/>
</dbReference>
<sequence length="66" mass="7477">MGKEERFVRIYSQRTALRVTEILVDTVTGVNYMYHAWTNTGGLTVMLDKDGKPVVSSPDEIKAMKK</sequence>
<protein>
    <recommendedName>
        <fullName evidence="1">DUF6440 domain-containing protein</fullName>
    </recommendedName>
</protein>
<evidence type="ECO:0000313" key="2">
    <source>
        <dbReference type="EMBL" id="SFW29492.1"/>
    </source>
</evidence>
<evidence type="ECO:0000313" key="3">
    <source>
        <dbReference type="Proteomes" id="UP000183461"/>
    </source>
</evidence>
<organism evidence="2 3">
    <name type="scientific">Ruminococcus flavefaciens</name>
    <dbReference type="NCBI Taxonomy" id="1265"/>
    <lineage>
        <taxon>Bacteria</taxon>
        <taxon>Bacillati</taxon>
        <taxon>Bacillota</taxon>
        <taxon>Clostridia</taxon>
        <taxon>Eubacteriales</taxon>
        <taxon>Oscillospiraceae</taxon>
        <taxon>Ruminococcus</taxon>
    </lineage>
</organism>
<dbReference type="Pfam" id="PF20037">
    <property type="entry name" value="DUF6440"/>
    <property type="match status" value="1"/>
</dbReference>
<dbReference type="AlphaFoldDB" id="A0A1K1N232"/>
<evidence type="ECO:0000259" key="1">
    <source>
        <dbReference type="Pfam" id="PF20037"/>
    </source>
</evidence>
<feature type="domain" description="DUF6440" evidence="1">
    <location>
        <begin position="6"/>
        <end position="56"/>
    </location>
</feature>
<dbReference type="Proteomes" id="UP000183461">
    <property type="component" value="Unassembled WGS sequence"/>
</dbReference>